<evidence type="ECO:0000259" key="9">
    <source>
        <dbReference type="Pfam" id="PF02223"/>
    </source>
</evidence>
<name>A0ABU1AJI6_9BACT</name>
<keyword evidence="11" id="KW-1185">Reference proteome</keyword>
<evidence type="ECO:0000256" key="3">
    <source>
        <dbReference type="ARBA" id="ARBA00022727"/>
    </source>
</evidence>
<dbReference type="EMBL" id="JARXIC010000016">
    <property type="protein sequence ID" value="MDQ8194979.1"/>
    <property type="molecule type" value="Genomic_DNA"/>
</dbReference>
<dbReference type="CDD" id="cd01672">
    <property type="entry name" value="TMPK"/>
    <property type="match status" value="1"/>
</dbReference>
<keyword evidence="2 8" id="KW-0808">Transferase</keyword>
<dbReference type="Pfam" id="PF02223">
    <property type="entry name" value="Thymidylate_kin"/>
    <property type="match status" value="1"/>
</dbReference>
<reference evidence="10 11" key="1">
    <citation type="submission" date="2023-04" db="EMBL/GenBank/DDBJ databases">
        <title>A novel bacteria isolated from coastal sediment.</title>
        <authorList>
            <person name="Liu X.-J."/>
            <person name="Du Z.-J."/>
        </authorList>
    </citation>
    <scope>NUCLEOTIDE SEQUENCE [LARGE SCALE GENOMIC DNA]</scope>
    <source>
        <strain evidence="10 11">SDUM461004</strain>
    </source>
</reference>
<dbReference type="Gene3D" id="3.40.50.300">
    <property type="entry name" value="P-loop containing nucleotide triphosphate hydrolases"/>
    <property type="match status" value="1"/>
</dbReference>
<gene>
    <name evidence="8 10" type="primary">tmk</name>
    <name evidence="10" type="ORF">QEH59_11120</name>
</gene>
<evidence type="ECO:0000313" key="11">
    <source>
        <dbReference type="Proteomes" id="UP001243717"/>
    </source>
</evidence>
<dbReference type="InterPro" id="IPR039430">
    <property type="entry name" value="Thymidylate_kin-like_dom"/>
</dbReference>
<dbReference type="PANTHER" id="PTHR10344">
    <property type="entry name" value="THYMIDYLATE KINASE"/>
    <property type="match status" value="1"/>
</dbReference>
<evidence type="ECO:0000256" key="5">
    <source>
        <dbReference type="ARBA" id="ARBA00022777"/>
    </source>
</evidence>
<keyword evidence="3 8" id="KW-0545">Nucleotide biosynthesis</keyword>
<dbReference type="NCBIfam" id="TIGR00041">
    <property type="entry name" value="DTMP_kinase"/>
    <property type="match status" value="1"/>
</dbReference>
<evidence type="ECO:0000256" key="8">
    <source>
        <dbReference type="HAMAP-Rule" id="MF_00165"/>
    </source>
</evidence>
<feature type="binding site" evidence="8">
    <location>
        <begin position="10"/>
        <end position="17"/>
    </location>
    <ligand>
        <name>ATP</name>
        <dbReference type="ChEBI" id="CHEBI:30616"/>
    </ligand>
</feature>
<evidence type="ECO:0000256" key="4">
    <source>
        <dbReference type="ARBA" id="ARBA00022741"/>
    </source>
</evidence>
<evidence type="ECO:0000256" key="1">
    <source>
        <dbReference type="ARBA" id="ARBA00009776"/>
    </source>
</evidence>
<dbReference type="GO" id="GO:0004798">
    <property type="term" value="F:dTMP kinase activity"/>
    <property type="evidence" value="ECO:0007669"/>
    <property type="project" value="UniProtKB-EC"/>
</dbReference>
<dbReference type="HAMAP" id="MF_00165">
    <property type="entry name" value="Thymidylate_kinase"/>
    <property type="match status" value="1"/>
</dbReference>
<dbReference type="EC" id="2.7.4.9" evidence="8"/>
<evidence type="ECO:0000256" key="2">
    <source>
        <dbReference type="ARBA" id="ARBA00022679"/>
    </source>
</evidence>
<organism evidence="10 11">
    <name type="scientific">Thalassobacterium sedimentorum</name>
    <dbReference type="NCBI Taxonomy" id="3041258"/>
    <lineage>
        <taxon>Bacteria</taxon>
        <taxon>Pseudomonadati</taxon>
        <taxon>Verrucomicrobiota</taxon>
        <taxon>Opitutia</taxon>
        <taxon>Puniceicoccales</taxon>
        <taxon>Coraliomargaritaceae</taxon>
        <taxon>Thalassobacterium</taxon>
    </lineage>
</organism>
<dbReference type="RefSeq" id="WP_308985439.1">
    <property type="nucleotide sequence ID" value="NZ_JARXIC010000016.1"/>
</dbReference>
<evidence type="ECO:0000256" key="6">
    <source>
        <dbReference type="ARBA" id="ARBA00022840"/>
    </source>
</evidence>
<sequence>MAGLFITFEGGEGSGKSTQIAALKARLQAAKRSVTQTREPGGTALGEAIRELLQHDDAGQGMSAEAELLLFAASRAQHVRELIEPALATDQIVICDRFLDSTTVYQGVARAIDPHSVATINEFAVGPMLPNLTLLIDLPPEIGLARAHKRSGGQLDRMEQESIKFFHAVRQGYLSLAAAHPERFHVLDGNQSIQSLEEQIWAIVAPHL</sequence>
<keyword evidence="6 8" id="KW-0067">ATP-binding</keyword>
<protein>
    <recommendedName>
        <fullName evidence="8">Thymidylate kinase</fullName>
        <ecNumber evidence="8">2.7.4.9</ecNumber>
    </recommendedName>
    <alternativeName>
        <fullName evidence="8">dTMP kinase</fullName>
    </alternativeName>
</protein>
<dbReference type="Proteomes" id="UP001243717">
    <property type="component" value="Unassembled WGS sequence"/>
</dbReference>
<dbReference type="InterPro" id="IPR018094">
    <property type="entry name" value="Thymidylate_kinase"/>
</dbReference>
<dbReference type="PROSITE" id="PS01331">
    <property type="entry name" value="THYMIDYLATE_KINASE"/>
    <property type="match status" value="1"/>
</dbReference>
<dbReference type="PANTHER" id="PTHR10344:SF4">
    <property type="entry name" value="UMP-CMP KINASE 2, MITOCHONDRIAL"/>
    <property type="match status" value="1"/>
</dbReference>
<accession>A0ABU1AJI6</accession>
<evidence type="ECO:0000313" key="10">
    <source>
        <dbReference type="EMBL" id="MDQ8194979.1"/>
    </source>
</evidence>
<keyword evidence="4 8" id="KW-0547">Nucleotide-binding</keyword>
<comment type="similarity">
    <text evidence="1 8">Belongs to the thymidylate kinase family.</text>
</comment>
<keyword evidence="5 8" id="KW-0418">Kinase</keyword>
<comment type="function">
    <text evidence="8">Phosphorylation of dTMP to form dTDP in both de novo and salvage pathways of dTTP synthesis.</text>
</comment>
<proteinExistence type="inferred from homology"/>
<dbReference type="InterPro" id="IPR018095">
    <property type="entry name" value="Thymidylate_kin_CS"/>
</dbReference>
<dbReference type="SUPFAM" id="SSF52540">
    <property type="entry name" value="P-loop containing nucleoside triphosphate hydrolases"/>
    <property type="match status" value="1"/>
</dbReference>
<evidence type="ECO:0000256" key="7">
    <source>
        <dbReference type="ARBA" id="ARBA00048743"/>
    </source>
</evidence>
<comment type="catalytic activity">
    <reaction evidence="7 8">
        <text>dTMP + ATP = dTDP + ADP</text>
        <dbReference type="Rhea" id="RHEA:13517"/>
        <dbReference type="ChEBI" id="CHEBI:30616"/>
        <dbReference type="ChEBI" id="CHEBI:58369"/>
        <dbReference type="ChEBI" id="CHEBI:63528"/>
        <dbReference type="ChEBI" id="CHEBI:456216"/>
        <dbReference type="EC" id="2.7.4.9"/>
    </reaction>
</comment>
<comment type="caution">
    <text evidence="10">The sequence shown here is derived from an EMBL/GenBank/DDBJ whole genome shotgun (WGS) entry which is preliminary data.</text>
</comment>
<dbReference type="InterPro" id="IPR027417">
    <property type="entry name" value="P-loop_NTPase"/>
</dbReference>
<feature type="domain" description="Thymidylate kinase-like" evidence="9">
    <location>
        <begin position="8"/>
        <end position="200"/>
    </location>
</feature>